<dbReference type="PANTHER" id="PTHR11733">
    <property type="entry name" value="ZINC METALLOPROTEASE FAMILY M13 NEPRILYSIN-RELATED"/>
    <property type="match status" value="1"/>
</dbReference>
<dbReference type="Gene3D" id="1.10.1380.10">
    <property type="entry name" value="Neutral endopeptidase , domain2"/>
    <property type="match status" value="1"/>
</dbReference>
<dbReference type="InterPro" id="IPR042089">
    <property type="entry name" value="Peptidase_M13_dom_2"/>
</dbReference>
<evidence type="ECO:0000256" key="6">
    <source>
        <dbReference type="ARBA" id="ARBA00022833"/>
    </source>
</evidence>
<evidence type="ECO:0000313" key="10">
    <source>
        <dbReference type="EMBL" id="CAD5233164.1"/>
    </source>
</evidence>
<keyword evidence="6" id="KW-0862">Zinc</keyword>
<keyword evidence="12" id="KW-1185">Reference proteome</keyword>
<dbReference type="WBParaSite" id="BXY_1014600.1">
    <property type="protein sequence ID" value="BXY_1014600.1"/>
    <property type="gene ID" value="BXY_1014600"/>
</dbReference>
<dbReference type="EMBL" id="CAJFDI010000005">
    <property type="protein sequence ID" value="CAD5233164.1"/>
    <property type="molecule type" value="Genomic_DNA"/>
</dbReference>
<dbReference type="InterPro" id="IPR008753">
    <property type="entry name" value="Peptidase_M13_N"/>
</dbReference>
<comment type="similarity">
    <text evidence="2">Belongs to the peptidase M13 family.</text>
</comment>
<evidence type="ECO:0000256" key="4">
    <source>
        <dbReference type="ARBA" id="ARBA00022723"/>
    </source>
</evidence>
<dbReference type="InterPro" id="IPR024079">
    <property type="entry name" value="MetalloPept_cat_dom_sf"/>
</dbReference>
<evidence type="ECO:0000259" key="8">
    <source>
        <dbReference type="Pfam" id="PF01431"/>
    </source>
</evidence>
<dbReference type="Proteomes" id="UP000095284">
    <property type="component" value="Unplaced"/>
</dbReference>
<dbReference type="GO" id="GO:0046872">
    <property type="term" value="F:metal ion binding"/>
    <property type="evidence" value="ECO:0007669"/>
    <property type="project" value="UniProtKB-KW"/>
</dbReference>
<proteinExistence type="inferred from homology"/>
<evidence type="ECO:0000256" key="3">
    <source>
        <dbReference type="ARBA" id="ARBA00022670"/>
    </source>
</evidence>
<dbReference type="AlphaFoldDB" id="A0A1I7SAU9"/>
<feature type="domain" description="Peptidase M13 N-terminal" evidence="9">
    <location>
        <begin position="57"/>
        <end position="459"/>
    </location>
</feature>
<name>A0A1I7SAU9_BURXY</name>
<dbReference type="SMR" id="A0A1I7SAU9"/>
<protein>
    <submittedName>
        <fullName evidence="10">(pine wood nematode) hypothetical protein</fullName>
    </submittedName>
</protein>
<dbReference type="GO" id="GO:0016485">
    <property type="term" value="P:protein processing"/>
    <property type="evidence" value="ECO:0007669"/>
    <property type="project" value="TreeGrafter"/>
</dbReference>
<evidence type="ECO:0000256" key="5">
    <source>
        <dbReference type="ARBA" id="ARBA00022801"/>
    </source>
</evidence>
<reference evidence="10" key="2">
    <citation type="submission" date="2020-09" db="EMBL/GenBank/DDBJ databases">
        <authorList>
            <person name="Kikuchi T."/>
        </authorList>
    </citation>
    <scope>NUCLEOTIDE SEQUENCE</scope>
    <source>
        <strain evidence="10">Ka4C1</strain>
    </source>
</reference>
<dbReference type="PANTHER" id="PTHR11733:SF236">
    <property type="entry name" value="PEPTIDASE_M13 DOMAIN-CONTAINING PROTEIN-RELATED"/>
    <property type="match status" value="1"/>
</dbReference>
<dbReference type="InterPro" id="IPR000718">
    <property type="entry name" value="Peptidase_M13"/>
</dbReference>
<keyword evidence="5" id="KW-0378">Hydrolase</keyword>
<organism evidence="11 13">
    <name type="scientific">Bursaphelenchus xylophilus</name>
    <name type="common">Pinewood nematode worm</name>
    <name type="synonym">Aphelenchoides xylophilus</name>
    <dbReference type="NCBI Taxonomy" id="6326"/>
    <lineage>
        <taxon>Eukaryota</taxon>
        <taxon>Metazoa</taxon>
        <taxon>Ecdysozoa</taxon>
        <taxon>Nematoda</taxon>
        <taxon>Chromadorea</taxon>
        <taxon>Rhabditida</taxon>
        <taxon>Tylenchina</taxon>
        <taxon>Tylenchomorpha</taxon>
        <taxon>Aphelenchoidea</taxon>
        <taxon>Aphelenchoididae</taxon>
        <taxon>Bursaphelenchus</taxon>
    </lineage>
</organism>
<evidence type="ECO:0000313" key="13">
    <source>
        <dbReference type="WBParaSite" id="BXY_1014600.1"/>
    </source>
</evidence>
<accession>A0A1I7SAU9</accession>
<dbReference type="Proteomes" id="UP000659654">
    <property type="component" value="Unassembled WGS sequence"/>
</dbReference>
<dbReference type="PRINTS" id="PR00786">
    <property type="entry name" value="NEPRILYSIN"/>
</dbReference>
<dbReference type="GO" id="GO:0004222">
    <property type="term" value="F:metalloendopeptidase activity"/>
    <property type="evidence" value="ECO:0007669"/>
    <property type="project" value="InterPro"/>
</dbReference>
<evidence type="ECO:0000313" key="12">
    <source>
        <dbReference type="Proteomes" id="UP000659654"/>
    </source>
</evidence>
<gene>
    <name evidence="10" type="ORF">BXYJ_LOCUS13255</name>
</gene>
<evidence type="ECO:0000256" key="7">
    <source>
        <dbReference type="ARBA" id="ARBA00023049"/>
    </source>
</evidence>
<evidence type="ECO:0000256" key="1">
    <source>
        <dbReference type="ARBA" id="ARBA00001947"/>
    </source>
</evidence>
<reference evidence="13" key="1">
    <citation type="submission" date="2016-11" db="UniProtKB">
        <authorList>
            <consortium name="WormBaseParasite"/>
        </authorList>
    </citation>
    <scope>IDENTIFICATION</scope>
</reference>
<dbReference type="SUPFAM" id="SSF55486">
    <property type="entry name" value="Metalloproteases ('zincins'), catalytic domain"/>
    <property type="match status" value="1"/>
</dbReference>
<evidence type="ECO:0000259" key="9">
    <source>
        <dbReference type="Pfam" id="PF05649"/>
    </source>
</evidence>
<comment type="cofactor">
    <cofactor evidence="1">
        <name>Zn(2+)</name>
        <dbReference type="ChEBI" id="CHEBI:29105"/>
    </cofactor>
</comment>
<dbReference type="PROSITE" id="PS51885">
    <property type="entry name" value="NEPRILYSIN"/>
    <property type="match status" value="1"/>
</dbReference>
<keyword evidence="3" id="KW-0645">Protease</keyword>
<dbReference type="EMBL" id="CAJFCV020000005">
    <property type="protein sequence ID" value="CAG9126748.1"/>
    <property type="molecule type" value="Genomic_DNA"/>
</dbReference>
<dbReference type="GO" id="GO:0005886">
    <property type="term" value="C:plasma membrane"/>
    <property type="evidence" value="ECO:0007669"/>
    <property type="project" value="TreeGrafter"/>
</dbReference>
<evidence type="ECO:0000256" key="2">
    <source>
        <dbReference type="ARBA" id="ARBA00007357"/>
    </source>
</evidence>
<evidence type="ECO:0000313" key="11">
    <source>
        <dbReference type="Proteomes" id="UP000095284"/>
    </source>
</evidence>
<feature type="domain" description="Peptidase M13 C-terminal" evidence="8">
    <location>
        <begin position="518"/>
        <end position="715"/>
    </location>
</feature>
<keyword evidence="4" id="KW-0479">Metal-binding</keyword>
<dbReference type="Pfam" id="PF01431">
    <property type="entry name" value="Peptidase_M13"/>
    <property type="match status" value="1"/>
</dbReference>
<dbReference type="InterPro" id="IPR018497">
    <property type="entry name" value="Peptidase_M13_C"/>
</dbReference>
<dbReference type="Proteomes" id="UP000582659">
    <property type="component" value="Unassembled WGS sequence"/>
</dbReference>
<dbReference type="OrthoDB" id="6475849at2759"/>
<keyword evidence="7" id="KW-0482">Metalloprotease</keyword>
<sequence length="717" mass="82453">MVSLRVGSFKIVACRVSANDLNIPDPIPISNNDPKIFEAYRFFAEALKKSGDLKLSPCNDFYNYTCKNAEVRDYMTGMNEEGKLIVLKELKTYRDQSWYRRAKGAFDGCVARGLRSSSIHENGEALRRIYASIEQDVRLPFPLLDDSTISKLNSSKLGEIVGYLAQKFRLRNFLGYRIHNNQVLISETQLSFPLCYYARYFDKFEDDYKESIKDYLVQLLEALGKDVDEKKFDETISEVVEFEYKLAKLLTKTSDWDDGSVEITKLNTATSSIDIDLFMARITKNAKTNFVAENSIKILAEKPTSLKLLDEFLAASDPNTIFNYLNIRLARSLRKYFMRKPKESIADHWLREGKCVESGGIFPVEPEIDEFPGETPHELEMRCMKSIEYANFDAFDRFFLDGVLPNKPDRKAFVNRVGVITKRVLAAFRSQLNELPWFSNKTRAGAYRKVDGMGYNLVYHPYIEDDDILNSVYADLDLDPSDDEFTAAQKLTDFSQRREWNRLLVKERFFPTSIRVVNAYYYNDQNHFYIPLGILRRPLFDVNFPASVQYGSIGYVIGHEMTHGFDVIGVLYDENGHRRAWIDRESYEKFASMLDCVIAEYDKLHGRGLYTQREDVADNGGIRSAYIAFKSEQALRGSNPQLPDSPLDGYTHDELFFSAFSRIWCSNDPVRGNHAGSHSPMGYRILGTLRNFRAFQAAYNCPTGSAYVPETFCRVWV</sequence>
<dbReference type="Pfam" id="PF05649">
    <property type="entry name" value="Peptidase_M13_N"/>
    <property type="match status" value="1"/>
</dbReference>
<dbReference type="CDD" id="cd08662">
    <property type="entry name" value="M13"/>
    <property type="match status" value="1"/>
</dbReference>
<dbReference type="eggNOG" id="KOG3624">
    <property type="taxonomic scope" value="Eukaryota"/>
</dbReference>
<dbReference type="Gene3D" id="3.40.390.10">
    <property type="entry name" value="Collagenase (Catalytic Domain)"/>
    <property type="match status" value="1"/>
</dbReference>